<proteinExistence type="predicted"/>
<protein>
    <submittedName>
        <fullName evidence="2">Uncharacterized protein</fullName>
    </submittedName>
</protein>
<evidence type="ECO:0000256" key="1">
    <source>
        <dbReference type="SAM" id="MobiDB-lite"/>
    </source>
</evidence>
<evidence type="ECO:0000313" key="2">
    <source>
        <dbReference type="EMBL" id="MDM7884969.1"/>
    </source>
</evidence>
<dbReference type="EMBL" id="JAUCML010000004">
    <property type="protein sequence ID" value="MDM7884969.1"/>
    <property type="molecule type" value="Genomic_DNA"/>
</dbReference>
<organism evidence="2 3">
    <name type="scientific">Curtobacterium citri</name>
    <dbReference type="NCBI Taxonomy" id="3055139"/>
    <lineage>
        <taxon>Bacteria</taxon>
        <taxon>Bacillati</taxon>
        <taxon>Actinomycetota</taxon>
        <taxon>Actinomycetes</taxon>
        <taxon>Micrococcales</taxon>
        <taxon>Microbacteriaceae</taxon>
        <taxon>Curtobacterium</taxon>
    </lineage>
</organism>
<dbReference type="RefSeq" id="WP_289458550.1">
    <property type="nucleotide sequence ID" value="NZ_JAUCML010000004.1"/>
</dbReference>
<keyword evidence="3" id="KW-1185">Reference proteome</keyword>
<comment type="caution">
    <text evidence="2">The sequence shown here is derived from an EMBL/GenBank/DDBJ whole genome shotgun (WGS) entry which is preliminary data.</text>
</comment>
<dbReference type="Proteomes" id="UP001237823">
    <property type="component" value="Unassembled WGS sequence"/>
</dbReference>
<gene>
    <name evidence="2" type="ORF">QUG92_07610</name>
</gene>
<name>A0ABT7T7R3_9MICO</name>
<reference evidence="2 3" key="1">
    <citation type="submission" date="2023-06" db="EMBL/GenBank/DDBJ databases">
        <authorList>
            <person name="Feng G."/>
            <person name="Li J."/>
            <person name="Zhu H."/>
        </authorList>
    </citation>
    <scope>NUCLEOTIDE SEQUENCE [LARGE SCALE GENOMIC DNA]</scope>
    <source>
        <strain evidence="2 3">RHCKG23</strain>
    </source>
</reference>
<sequence>MWLVLAALSTGVPGLAFLAVAAAAISRDRQRDRGSDRNRNRGSARDRAHRSPDGAGR</sequence>
<feature type="region of interest" description="Disordered" evidence="1">
    <location>
        <begin position="26"/>
        <end position="57"/>
    </location>
</feature>
<evidence type="ECO:0000313" key="3">
    <source>
        <dbReference type="Proteomes" id="UP001237823"/>
    </source>
</evidence>
<accession>A0ABT7T7R3</accession>